<dbReference type="SUPFAM" id="SSF57667">
    <property type="entry name" value="beta-beta-alpha zinc fingers"/>
    <property type="match status" value="1"/>
</dbReference>
<dbReference type="Gene3D" id="3.30.160.60">
    <property type="entry name" value="Classic Zinc Finger"/>
    <property type="match status" value="1"/>
</dbReference>
<name>A0A7M7QYF6_NASVI</name>
<dbReference type="GeneID" id="107981104"/>
<dbReference type="InParanoid" id="A0A7M7QYF6"/>
<evidence type="ECO:0000259" key="2">
    <source>
        <dbReference type="PROSITE" id="PS50157"/>
    </source>
</evidence>
<dbReference type="PROSITE" id="PS50157">
    <property type="entry name" value="ZINC_FINGER_C2H2_2"/>
    <property type="match status" value="1"/>
</dbReference>
<keyword evidence="1" id="KW-0862">Zinc</keyword>
<feature type="domain" description="C2H2-type" evidence="2">
    <location>
        <begin position="48"/>
        <end position="76"/>
    </location>
</feature>
<dbReference type="SMR" id="A0A7M7QYF6"/>
<dbReference type="RefSeq" id="XP_032456441.1">
    <property type="nucleotide sequence ID" value="XM_032600550.1"/>
</dbReference>
<proteinExistence type="predicted"/>
<dbReference type="Proteomes" id="UP000002358">
    <property type="component" value="Chromosome 5"/>
</dbReference>
<evidence type="ECO:0000313" key="4">
    <source>
        <dbReference type="Proteomes" id="UP000002358"/>
    </source>
</evidence>
<accession>A0A7M7QYF6</accession>
<dbReference type="AlphaFoldDB" id="A0A7M7QYF6"/>
<sequence length="80" mass="9235">MYTICNNAKNKETQQWAYVCGTCHKGYSWKKSLLRHLREAECGINVKYGCKLCSKQYKRKDVLNQHIASVHSNANRKSGL</sequence>
<evidence type="ECO:0000256" key="1">
    <source>
        <dbReference type="PROSITE-ProRule" id="PRU00042"/>
    </source>
</evidence>
<dbReference type="EnsemblMetazoa" id="XM_016985606">
    <property type="protein sequence ID" value="XP_016841095"/>
    <property type="gene ID" value="LOC107981104"/>
</dbReference>
<dbReference type="OrthoDB" id="7554679at2759"/>
<dbReference type="InterPro" id="IPR036236">
    <property type="entry name" value="Znf_C2H2_sf"/>
</dbReference>
<keyword evidence="1" id="KW-0479">Metal-binding</keyword>
<organism evidence="3 4">
    <name type="scientific">Nasonia vitripennis</name>
    <name type="common">Parasitic wasp</name>
    <dbReference type="NCBI Taxonomy" id="7425"/>
    <lineage>
        <taxon>Eukaryota</taxon>
        <taxon>Metazoa</taxon>
        <taxon>Ecdysozoa</taxon>
        <taxon>Arthropoda</taxon>
        <taxon>Hexapoda</taxon>
        <taxon>Insecta</taxon>
        <taxon>Pterygota</taxon>
        <taxon>Neoptera</taxon>
        <taxon>Endopterygota</taxon>
        <taxon>Hymenoptera</taxon>
        <taxon>Apocrita</taxon>
        <taxon>Proctotrupomorpha</taxon>
        <taxon>Chalcidoidea</taxon>
        <taxon>Pteromalidae</taxon>
        <taxon>Pteromalinae</taxon>
        <taxon>Nasonia</taxon>
    </lineage>
</organism>
<dbReference type="Pfam" id="PF00096">
    <property type="entry name" value="zf-C2H2"/>
    <property type="match status" value="1"/>
</dbReference>
<dbReference type="GO" id="GO:0008270">
    <property type="term" value="F:zinc ion binding"/>
    <property type="evidence" value="ECO:0007669"/>
    <property type="project" value="UniProtKB-KW"/>
</dbReference>
<protein>
    <recommendedName>
        <fullName evidence="2">C2H2-type domain-containing protein</fullName>
    </recommendedName>
</protein>
<dbReference type="InterPro" id="IPR013087">
    <property type="entry name" value="Znf_C2H2_type"/>
</dbReference>
<dbReference type="PROSITE" id="PS00028">
    <property type="entry name" value="ZINC_FINGER_C2H2_1"/>
    <property type="match status" value="1"/>
</dbReference>
<dbReference type="EnsemblMetazoa" id="XM_032600550">
    <property type="protein sequence ID" value="XP_032456441"/>
    <property type="gene ID" value="LOC107981104"/>
</dbReference>
<keyword evidence="1" id="KW-0863">Zinc-finger</keyword>
<reference evidence="3" key="1">
    <citation type="submission" date="2021-01" db="UniProtKB">
        <authorList>
            <consortium name="EnsemblMetazoa"/>
        </authorList>
    </citation>
    <scope>IDENTIFICATION</scope>
</reference>
<keyword evidence="4" id="KW-1185">Reference proteome</keyword>
<dbReference type="KEGG" id="nvi:107981104"/>
<dbReference type="SMART" id="SM00355">
    <property type="entry name" value="ZnF_C2H2"/>
    <property type="match status" value="2"/>
</dbReference>
<dbReference type="RefSeq" id="XP_016841095.1">
    <property type="nucleotide sequence ID" value="XM_016985606.2"/>
</dbReference>
<evidence type="ECO:0000313" key="3">
    <source>
        <dbReference type="EnsemblMetazoa" id="XP_032456441"/>
    </source>
</evidence>